<comment type="similarity">
    <text evidence="3">Belongs to the transferrin family.</text>
</comment>
<evidence type="ECO:0000256" key="5">
    <source>
        <dbReference type="PIRSR" id="PIRSR002549-3"/>
    </source>
</evidence>
<feature type="binding site" evidence="5">
    <location>
        <position position="112"/>
    </location>
    <ligand>
        <name>Fe(3+)</name>
        <dbReference type="ChEBI" id="CHEBI:29034"/>
        <label>1</label>
    </ligand>
</feature>
<reference evidence="9 10" key="1">
    <citation type="submission" date="2024-03" db="EMBL/GenBank/DDBJ databases">
        <title>The genome assembly and annotation of the cricket Gryllus longicercus Weissman &amp; Gray.</title>
        <authorList>
            <person name="Szrajer S."/>
            <person name="Gray D."/>
            <person name="Ylla G."/>
        </authorList>
    </citation>
    <scope>NUCLEOTIDE SEQUENCE [LARGE SCALE GENOMIC DNA]</scope>
    <source>
        <strain evidence="9">DAG 2021-001</strain>
        <tissue evidence="9">Whole body minus gut</tissue>
    </source>
</reference>
<evidence type="ECO:0000256" key="4">
    <source>
        <dbReference type="PIRSR" id="PIRSR002549-2"/>
    </source>
</evidence>
<feature type="disulfide bond" evidence="6">
    <location>
        <begin position="185"/>
        <end position="211"/>
    </location>
</feature>
<keyword evidence="3 5" id="KW-0408">Iron</keyword>
<feature type="domain" description="Transferrin-like" evidence="8">
    <location>
        <begin position="367"/>
        <end position="686"/>
    </location>
</feature>
<proteinExistence type="inferred from homology"/>
<evidence type="ECO:0000313" key="9">
    <source>
        <dbReference type="EMBL" id="KAK7870386.1"/>
    </source>
</evidence>
<dbReference type="GO" id="GO:0055037">
    <property type="term" value="C:recycling endosome"/>
    <property type="evidence" value="ECO:0007669"/>
    <property type="project" value="TreeGrafter"/>
</dbReference>
<feature type="disulfide bond" evidence="6">
    <location>
        <begin position="474"/>
        <end position="550"/>
    </location>
</feature>
<organism evidence="9 10">
    <name type="scientific">Gryllus longicercus</name>
    <dbReference type="NCBI Taxonomy" id="2509291"/>
    <lineage>
        <taxon>Eukaryota</taxon>
        <taxon>Metazoa</taxon>
        <taxon>Ecdysozoa</taxon>
        <taxon>Arthropoda</taxon>
        <taxon>Hexapoda</taxon>
        <taxon>Insecta</taxon>
        <taxon>Pterygota</taxon>
        <taxon>Neoptera</taxon>
        <taxon>Polyneoptera</taxon>
        <taxon>Orthoptera</taxon>
        <taxon>Ensifera</taxon>
        <taxon>Gryllidea</taxon>
        <taxon>Grylloidea</taxon>
        <taxon>Gryllidae</taxon>
        <taxon>Gryllinae</taxon>
        <taxon>Gryllus</taxon>
    </lineage>
</organism>
<dbReference type="PROSITE" id="PS51408">
    <property type="entry name" value="TRANSFERRIN_LIKE_4"/>
    <property type="match status" value="2"/>
</dbReference>
<keyword evidence="7" id="KW-0732">Signal</keyword>
<dbReference type="SUPFAM" id="SSF53850">
    <property type="entry name" value="Periplasmic binding protein-like II"/>
    <property type="match status" value="2"/>
</dbReference>
<keyword evidence="2 6" id="KW-1015">Disulfide bond</keyword>
<keyword evidence="3" id="KW-0410">Iron transport</keyword>
<evidence type="ECO:0000256" key="7">
    <source>
        <dbReference type="SAM" id="SignalP"/>
    </source>
</evidence>
<dbReference type="AlphaFoldDB" id="A0AAN9VX46"/>
<keyword evidence="3" id="KW-0813">Transport</keyword>
<dbReference type="Pfam" id="PF00405">
    <property type="entry name" value="Transferrin"/>
    <property type="match status" value="2"/>
</dbReference>
<gene>
    <name evidence="9" type="ORF">R5R35_000553</name>
</gene>
<dbReference type="PANTHER" id="PTHR11485">
    <property type="entry name" value="TRANSFERRIN"/>
    <property type="match status" value="1"/>
</dbReference>
<dbReference type="GO" id="GO:0046872">
    <property type="term" value="F:metal ion binding"/>
    <property type="evidence" value="ECO:0007669"/>
    <property type="project" value="UniProtKB-KW"/>
</dbReference>
<feature type="disulfide bond" evidence="6">
    <location>
        <begin position="136"/>
        <end position="232"/>
    </location>
</feature>
<keyword evidence="1" id="KW-0677">Repeat</keyword>
<feature type="disulfide bond" evidence="6">
    <location>
        <begin position="380"/>
        <end position="398"/>
    </location>
</feature>
<dbReference type="CDD" id="cd13529">
    <property type="entry name" value="PBP2_transferrin"/>
    <property type="match status" value="2"/>
</dbReference>
<evidence type="ECO:0000256" key="6">
    <source>
        <dbReference type="PIRSR" id="PIRSR002549-4"/>
    </source>
</evidence>
<feature type="disulfide bond" evidence="6">
    <location>
        <begin position="370"/>
        <end position="407"/>
    </location>
</feature>
<feature type="binding site" evidence="5">
    <location>
        <position position="450"/>
    </location>
    <ligand>
        <name>Fe(3+)</name>
        <dbReference type="ChEBI" id="CHEBI:29034"/>
        <label>1</label>
    </ligand>
</feature>
<evidence type="ECO:0000256" key="3">
    <source>
        <dbReference type="PIRNR" id="PIRNR002549"/>
    </source>
</evidence>
<comment type="function">
    <text evidence="3">Transferrins are iron binding transport proteins which bind Fe(3+) ion in association with the binding of an anion, usually bicarbonate.</text>
</comment>
<feature type="binding site" evidence="4">
    <location>
        <position position="482"/>
    </location>
    <ligand>
        <name>hydrogencarbonate</name>
        <dbReference type="ChEBI" id="CHEBI:17544"/>
        <label>1</label>
    </ligand>
</feature>
<evidence type="ECO:0000256" key="1">
    <source>
        <dbReference type="ARBA" id="ARBA00022737"/>
    </source>
</evidence>
<keyword evidence="3 5" id="KW-0479">Metal-binding</keyword>
<feature type="signal peptide" evidence="7">
    <location>
        <begin position="1"/>
        <end position="23"/>
    </location>
</feature>
<dbReference type="PANTHER" id="PTHR11485:SF54">
    <property type="entry name" value="TRANSFERRIN"/>
    <property type="match status" value="1"/>
</dbReference>
<keyword evidence="10" id="KW-1185">Reference proteome</keyword>
<dbReference type="PRINTS" id="PR00422">
    <property type="entry name" value="TRANSFERRIN"/>
</dbReference>
<sequence>MHPNARAWAFAWLLASVLTTCVAQKRYRFCVITDEDYKSRAVTKYCPLLKGDSSRVECVYGNSRLDCLRLIAKNEADFGIFQPEDLVVATRDKAGDFVITHNIQNFQTDYEYKLVVIVRKSANIKSLRDLKNQNLCHPGHGYTTDWTEVEGKFFEERVVPQTCDFDLTIYENFIKSSSTFFRAACKAGPWVPDSKLDAALKKKYSNLCSLCDQPKRCSKQEKYWGRTGPLYCLTDVFGDVAWARLDDVQIHFGLSSEINGVANPDDYSFLCEDGSLQPLNNSNPCSWLDRPWPAIMAQRYTAVGIQKLIASLKGNVENKWQQAIRQLLDADRLELVPLSTTKIPEDYLRSVTGFLSANSIIHCDRHVKLCTYSELTNAKCNWISEAAKANGVKPDIVCEEHDNIEKCMDDVSHGNSDAVIVESNLLKIASRKYNLTSILYEHINLASTAYNIAAVVLASSPIKSLEDLQGKRACFSQYDGTGWNSVIYILKKYNLLSSICPYNKAIGTFFSEICLPGLNSSFSKNELINNICGDSASLEKFSGEYGALECLRSGRGDVAFVPQKVIFNGTDTNWPVSHKYKEFALVCPSNNTKECSLSRTTPGQIMVKLDISPTKLREVKMVFEYISNQFGRHPKQNKPIFKIFAPFDGHKNILFHDETESLEDADFHTLHGSPISYQKIIEDSIECSTASLKLSSYILLTVTLVIFLCALV</sequence>
<dbReference type="SMART" id="SM00094">
    <property type="entry name" value="TR_FER"/>
    <property type="match status" value="2"/>
</dbReference>
<evidence type="ECO:0000256" key="2">
    <source>
        <dbReference type="ARBA" id="ARBA00023157"/>
    </source>
</evidence>
<dbReference type="InterPro" id="IPR016357">
    <property type="entry name" value="Transferrin"/>
</dbReference>
<dbReference type="Gene3D" id="3.40.190.10">
    <property type="entry name" value="Periplasmic binding protein-like II"/>
    <property type="match status" value="3"/>
</dbReference>
<dbReference type="EMBL" id="JAZDUA010000059">
    <property type="protein sequence ID" value="KAK7870386.1"/>
    <property type="molecule type" value="Genomic_DNA"/>
</dbReference>
<feature type="disulfide bond" evidence="6">
    <location>
        <begin position="271"/>
        <end position="285"/>
    </location>
</feature>
<feature type="chain" id="PRO_5042924965" description="Transferrin" evidence="7">
    <location>
        <begin position="24"/>
        <end position="712"/>
    </location>
</feature>
<dbReference type="GO" id="GO:0006826">
    <property type="term" value="P:iron ion transport"/>
    <property type="evidence" value="ECO:0007669"/>
    <property type="project" value="UniProtKB-KW"/>
</dbReference>
<dbReference type="GO" id="GO:0005769">
    <property type="term" value="C:early endosome"/>
    <property type="evidence" value="ECO:0007669"/>
    <property type="project" value="TreeGrafter"/>
</dbReference>
<protein>
    <recommendedName>
        <fullName evidence="3">Transferrin</fullName>
    </recommendedName>
</protein>
<evidence type="ECO:0000259" key="8">
    <source>
        <dbReference type="PROSITE" id="PS51408"/>
    </source>
</evidence>
<name>A0AAN9VX46_9ORTH</name>
<dbReference type="InterPro" id="IPR001156">
    <property type="entry name" value="Transferrin-like_dom"/>
</dbReference>
<evidence type="ECO:0000313" key="10">
    <source>
        <dbReference type="Proteomes" id="UP001378592"/>
    </source>
</evidence>
<dbReference type="GO" id="GO:0005615">
    <property type="term" value="C:extracellular space"/>
    <property type="evidence" value="ECO:0007669"/>
    <property type="project" value="InterPro"/>
</dbReference>
<feature type="disulfide bond" evidence="6">
    <location>
        <begin position="30"/>
        <end position="67"/>
    </location>
</feature>
<accession>A0AAN9VX46</accession>
<dbReference type="PIRSF" id="PIRSF002549">
    <property type="entry name" value="Transferrin"/>
    <property type="match status" value="1"/>
</dbReference>
<keyword evidence="3" id="KW-0406">Ion transport</keyword>
<feature type="disulfide bond" evidence="6">
    <location>
        <begin position="587"/>
        <end position="595"/>
    </location>
</feature>
<dbReference type="Proteomes" id="UP001378592">
    <property type="component" value="Unassembled WGS sequence"/>
</dbReference>
<dbReference type="GO" id="GO:0005886">
    <property type="term" value="C:plasma membrane"/>
    <property type="evidence" value="ECO:0007669"/>
    <property type="project" value="TreeGrafter"/>
</dbReference>
<feature type="domain" description="Transferrin-like" evidence="8">
    <location>
        <begin position="27"/>
        <end position="356"/>
    </location>
</feature>
<feature type="disulfide bond" evidence="6">
    <location>
        <begin position="500"/>
        <end position="687"/>
    </location>
</feature>
<comment type="caution">
    <text evidence="9">The sequence shown here is derived from an EMBL/GenBank/DDBJ whole genome shotgun (WGS) entry which is preliminary data.</text>
</comment>